<protein>
    <submittedName>
        <fullName evidence="1">Uncharacterized protein</fullName>
    </submittedName>
</protein>
<name>A0A1B1MR06_NPVLD</name>
<sequence>MISGESCYDAIATADDRRRYDAVKSDLRTLQSQMYEVCRRSLNYGGNGGVLGTEDNKNFCSSLQKPLMSGGGGGGTTAVSDDSIVFRTAANNNTTTTSAAVLATNGYLNSQTPMQYNAVAARQRYGNKLPSPVYT</sequence>
<dbReference type="EMBL" id="KU377538">
    <property type="protein sequence ID" value="ANS71020.1"/>
    <property type="molecule type" value="Genomic_DNA"/>
</dbReference>
<reference evidence="1" key="1">
    <citation type="journal article" date="2016" name="J. Invertebr. Pathol.">
        <title>An alphabaculovirus isolated from dead Lymantria dispar larvae shows high genetic similarity to baculovirus previously isolated from Lymantria monacha - An example of adaptation to a new host.</title>
        <authorList>
            <person name="Rabalski L."/>
            <person name="Krejmer-Rabalska M."/>
            <person name="Skrzecz I."/>
            <person name="Wasag B."/>
            <person name="Szewczyk B."/>
        </authorList>
    </citation>
    <scope>NUCLEOTIDE SEQUENCE</scope>
    <source>
        <strain evidence="1">BNP</strain>
    </source>
</reference>
<accession>A0A1B1MR06</accession>
<organism evidence="1">
    <name type="scientific">Lymantria dispar multicapsid nuclear polyhedrosis virus</name>
    <name type="common">LdMNPV</name>
    <dbReference type="NCBI Taxonomy" id="10449"/>
    <lineage>
        <taxon>Viruses</taxon>
        <taxon>Viruses incertae sedis</taxon>
        <taxon>Naldaviricetes</taxon>
        <taxon>Lefavirales</taxon>
        <taxon>Baculoviridae</taxon>
        <taxon>Alphabaculovirus</taxon>
        <taxon>Alphabaculovirus lydisparis</taxon>
    </lineage>
</organism>
<proteinExistence type="predicted"/>
<evidence type="ECO:0000313" key="1">
    <source>
        <dbReference type="EMBL" id="ANS71020.1"/>
    </source>
</evidence>
<organismHost>
    <name type="scientific">Lepidoptera</name>
    <name type="common">moths &amp; butterflies</name>
    <dbReference type="NCBI Taxonomy" id="7088"/>
</organismHost>